<dbReference type="SUPFAM" id="SSF55729">
    <property type="entry name" value="Acyl-CoA N-acyltransferases (Nat)"/>
    <property type="match status" value="1"/>
</dbReference>
<evidence type="ECO:0000313" key="3">
    <source>
        <dbReference type="Proteomes" id="UP000054387"/>
    </source>
</evidence>
<dbReference type="Gene3D" id="3.40.630.30">
    <property type="match status" value="1"/>
</dbReference>
<dbReference type="PANTHER" id="PTHR36174:SF1">
    <property type="entry name" value="LIPID II:GLYCINE GLYCYLTRANSFERASE"/>
    <property type="match status" value="1"/>
</dbReference>
<dbReference type="InterPro" id="IPR050644">
    <property type="entry name" value="PG_Glycine_Bridge_Synth"/>
</dbReference>
<dbReference type="AlphaFoldDB" id="A0A0W1RC94"/>
<comment type="caution">
    <text evidence="2">The sequence shown here is derived from an EMBL/GenBank/DDBJ whole genome shotgun (WGS) entry which is preliminary data.</text>
</comment>
<sequence length="336" mass="38594">MAITVSKATGTDRESWNTYVERAPHATPFHRLEALEALRDVSDTTLHLLVGRDGEEVFGIFPVFEGSIGPFSSVRCPPTEHDVPYLGPVWLDVNHLSQRKREMLNHQFIESVCRWIDEEIDPDHLDIRTVDRYPDVRPFIWEELDVSPAYTYVLDLEPGPEQIKSQFSRSTRRYVRDVDDYDIDVWGHDGIEYAVDQYHVRYENAGVSTRLCKALYDSLPDGCVRPYVLSVEGRPVGARLTVELGDTIYAWVSAANVEEVEIPVNELVEWYAIRDAAERGLSRYDFVGGMVPSLCRYKSQFSPVPRALYLVQRQRPLMRGVSTLYNRLPDRVRSLV</sequence>
<organism evidence="2 3">
    <name type="scientific">Haloprofundus marisrubri</name>
    <dbReference type="NCBI Taxonomy" id="1514971"/>
    <lineage>
        <taxon>Archaea</taxon>
        <taxon>Methanobacteriati</taxon>
        <taxon>Methanobacteriota</taxon>
        <taxon>Stenosarchaea group</taxon>
        <taxon>Halobacteria</taxon>
        <taxon>Halobacteriales</taxon>
        <taxon>Haloferacaceae</taxon>
        <taxon>Haloprofundus</taxon>
    </lineage>
</organism>
<gene>
    <name evidence="2" type="ORF">AUR64_07500</name>
</gene>
<evidence type="ECO:0000259" key="1">
    <source>
        <dbReference type="Pfam" id="PF13480"/>
    </source>
</evidence>
<keyword evidence="3" id="KW-1185">Reference proteome</keyword>
<evidence type="ECO:0000313" key="2">
    <source>
        <dbReference type="EMBL" id="KTG11003.1"/>
    </source>
</evidence>
<dbReference type="PANTHER" id="PTHR36174">
    <property type="entry name" value="LIPID II:GLYCINE GLYCYLTRANSFERASE"/>
    <property type="match status" value="1"/>
</dbReference>
<dbReference type="STRING" id="1514971.AUR64_07500"/>
<dbReference type="Pfam" id="PF13480">
    <property type="entry name" value="Acetyltransf_6"/>
    <property type="match status" value="1"/>
</dbReference>
<dbReference type="Proteomes" id="UP000054387">
    <property type="component" value="Unassembled WGS sequence"/>
</dbReference>
<accession>A0A0W1RC94</accession>
<dbReference type="EMBL" id="LOPU01000016">
    <property type="protein sequence ID" value="KTG11003.1"/>
    <property type="molecule type" value="Genomic_DNA"/>
</dbReference>
<dbReference type="RefSeq" id="WP_058580802.1">
    <property type="nucleotide sequence ID" value="NZ_LOPU01000016.1"/>
</dbReference>
<reference evidence="2 3" key="1">
    <citation type="submission" date="2015-12" db="EMBL/GenBank/DDBJ databases">
        <title>Haloprofundus marisrubri gen. nov., sp. nov., an extremely halophilic archaeon isolated from the Discovery deep brine-seawater interface in the Red Sea.</title>
        <authorList>
            <person name="Zhang G."/>
            <person name="Stingl U."/>
            <person name="Rashid M."/>
        </authorList>
    </citation>
    <scope>NUCLEOTIDE SEQUENCE [LARGE SCALE GENOMIC DNA]</scope>
    <source>
        <strain evidence="2 3">SB9</strain>
    </source>
</reference>
<proteinExistence type="predicted"/>
<dbReference type="InterPro" id="IPR038740">
    <property type="entry name" value="BioF2-like_GNAT_dom"/>
</dbReference>
<protein>
    <recommendedName>
        <fullName evidence="1">BioF2-like acetyltransferase domain-containing protein</fullName>
    </recommendedName>
</protein>
<dbReference type="OrthoDB" id="140543at2157"/>
<dbReference type="InterPro" id="IPR016181">
    <property type="entry name" value="Acyl_CoA_acyltransferase"/>
</dbReference>
<name>A0A0W1RC94_9EURY</name>
<feature type="domain" description="BioF2-like acetyltransferase" evidence="1">
    <location>
        <begin position="169"/>
        <end position="290"/>
    </location>
</feature>